<feature type="domain" description="Amidohydrolase 3" evidence="1">
    <location>
        <begin position="50"/>
        <end position="554"/>
    </location>
</feature>
<dbReference type="InterPro" id="IPR032466">
    <property type="entry name" value="Metal_Hydrolase"/>
</dbReference>
<evidence type="ECO:0000259" key="1">
    <source>
        <dbReference type="Pfam" id="PF07969"/>
    </source>
</evidence>
<gene>
    <name evidence="2" type="primary">nfdA_3</name>
    <name evidence="2" type="ORF">CVS47_02142</name>
</gene>
<dbReference type="SUPFAM" id="SSF51556">
    <property type="entry name" value="Metallo-dependent hydrolases"/>
    <property type="match status" value="1"/>
</dbReference>
<dbReference type="EMBL" id="CP031423">
    <property type="protein sequence ID" value="AZS37505.1"/>
    <property type="molecule type" value="Genomic_DNA"/>
</dbReference>
<dbReference type="RefSeq" id="WP_127096053.1">
    <property type="nucleotide sequence ID" value="NZ_CP031423.1"/>
</dbReference>
<dbReference type="Gene3D" id="3.20.20.140">
    <property type="entry name" value="Metal-dependent hydrolases"/>
    <property type="match status" value="1"/>
</dbReference>
<reference evidence="2 3" key="1">
    <citation type="submission" date="2018-08" db="EMBL/GenBank/DDBJ databases">
        <title>Microbacterium lemovicicum sp. nov., a bacterium isolated from a natural uranium-rich soil.</title>
        <authorList>
            <person name="ORTET P."/>
        </authorList>
    </citation>
    <scope>NUCLEOTIDE SEQUENCE [LARGE SCALE GENOMIC DNA]</scope>
    <source>
        <strain evidence="2 3">Viu22</strain>
    </source>
</reference>
<evidence type="ECO:0000313" key="3">
    <source>
        <dbReference type="Proteomes" id="UP000276888"/>
    </source>
</evidence>
<organism evidence="2 3">
    <name type="scientific">Microbacterium lemovicicum</name>
    <dbReference type="NCBI Taxonomy" id="1072463"/>
    <lineage>
        <taxon>Bacteria</taxon>
        <taxon>Bacillati</taxon>
        <taxon>Actinomycetota</taxon>
        <taxon>Actinomycetes</taxon>
        <taxon>Micrococcales</taxon>
        <taxon>Microbacteriaceae</taxon>
        <taxon>Microbacterium</taxon>
    </lineage>
</organism>
<keyword evidence="3" id="KW-1185">Reference proteome</keyword>
<protein>
    <submittedName>
        <fullName evidence="2">N-substituted formamide deformylase</fullName>
        <ecNumber evidence="2">3.5.1.91</ecNumber>
    </submittedName>
</protein>
<dbReference type="Gene3D" id="3.10.310.70">
    <property type="match status" value="1"/>
</dbReference>
<name>A0A3Q9J0A2_9MICO</name>
<dbReference type="GO" id="GO:0016810">
    <property type="term" value="F:hydrolase activity, acting on carbon-nitrogen (but not peptide) bonds"/>
    <property type="evidence" value="ECO:0007669"/>
    <property type="project" value="InterPro"/>
</dbReference>
<dbReference type="InterPro" id="IPR013108">
    <property type="entry name" value="Amidohydro_3"/>
</dbReference>
<dbReference type="AlphaFoldDB" id="A0A3Q9J0A2"/>
<proteinExistence type="predicted"/>
<dbReference type="PANTHER" id="PTHR22642">
    <property type="entry name" value="IMIDAZOLONEPROPIONASE"/>
    <property type="match status" value="1"/>
</dbReference>
<evidence type="ECO:0000313" key="2">
    <source>
        <dbReference type="EMBL" id="AZS37505.1"/>
    </source>
</evidence>
<dbReference type="Gene3D" id="2.30.40.10">
    <property type="entry name" value="Urease, subunit C, domain 1"/>
    <property type="match status" value="1"/>
</dbReference>
<dbReference type="InterPro" id="IPR011059">
    <property type="entry name" value="Metal-dep_hydrolase_composite"/>
</dbReference>
<dbReference type="SUPFAM" id="SSF51338">
    <property type="entry name" value="Composite domain of metallo-dependent hydrolases"/>
    <property type="match status" value="1"/>
</dbReference>
<dbReference type="EC" id="3.5.1.91" evidence="2"/>
<dbReference type="Proteomes" id="UP000276888">
    <property type="component" value="Chromosome"/>
</dbReference>
<keyword evidence="2" id="KW-0378">Hydrolase</keyword>
<sequence>MRDILLTNAHIVTSDAARPRADTLAIRGGRIAFVGERADWDESLSLPERNLGGRTVVPGLIDAHTHPSMVARSAWHVPLPKSDDVDEILAFVRGYGAAHPREEAPFLYFEYYPSTLFGDGRPTKELLDTAISDRPVLLQDFSDHAHWVNSRMIDLLGVTADTPDPVPGLEMFVRDDDGRPTGHILEMAYTHFIDRLYDRIGWRPPAVTTESLADVLDTMGASGVTALFEALIEDEDALEAVSGLDRSGRLHLRYEAAARFRTRADLPGAIARARRWDERYGSDRVRIRTLKLFLDGTNESGNSAVIAPFDNDASRTDLGDIQMETDELVECLELMNHERIDLHIHMVGDRAFRVACDAVERAQTRSEINGAPWLLQVTFAHCELIDPADMGRPAALGVIVNWTTHWSGGYFGEEGRAYLGDRWDHMYDFTAIADSGATLAFASDVVTRYELHRAHPFFGMQVAATRVDPEVPLDPGRYPGSVRPSARSRLSVERLLKGHTIDAARQLRIDAQVGSLEVGKDANLVVLSDDPFEIDVDRLGTIRPVAVMVEGEVVSGEL</sequence>
<dbReference type="OrthoDB" id="3173428at2"/>
<accession>A0A3Q9J0A2</accession>
<dbReference type="PANTHER" id="PTHR22642:SF2">
    <property type="entry name" value="PROTEIN LONG AFTER FAR-RED 3"/>
    <property type="match status" value="1"/>
</dbReference>
<dbReference type="Pfam" id="PF07969">
    <property type="entry name" value="Amidohydro_3"/>
    <property type="match status" value="1"/>
</dbReference>
<dbReference type="KEGG" id="mlv:CVS47_02142"/>